<evidence type="ECO:0000256" key="1">
    <source>
        <dbReference type="ARBA" id="ARBA00001947"/>
    </source>
</evidence>
<dbReference type="PANTHER" id="PTHR12756">
    <property type="entry name" value="CYTOSOLIC CARBOXYPEPTIDASE"/>
    <property type="match status" value="1"/>
</dbReference>
<gene>
    <name evidence="2" type="ORF">J0S82_016040</name>
</gene>
<reference evidence="2" key="1">
    <citation type="journal article" date="2021" name="Evol. Appl.">
        <title>The genome of the Pyrenean desman and the effects of bottlenecks and inbreeding on the genomic landscape of an endangered species.</title>
        <authorList>
            <person name="Escoda L."/>
            <person name="Castresana J."/>
        </authorList>
    </citation>
    <scope>NUCLEOTIDE SEQUENCE</scope>
    <source>
        <strain evidence="2">IBE-C5619</strain>
    </source>
</reference>
<protein>
    <submittedName>
        <fullName evidence="2">Cytosolic carboxypeptidase 4</fullName>
    </submittedName>
</protein>
<dbReference type="AlphaFoldDB" id="A0A8J6DPX5"/>
<keyword evidence="2" id="KW-0378">Hydrolase</keyword>
<dbReference type="InterPro" id="IPR050821">
    <property type="entry name" value="Cytosolic_carboxypeptidase"/>
</dbReference>
<dbReference type="EMBL" id="JAGFMF010011680">
    <property type="protein sequence ID" value="KAG8516306.1"/>
    <property type="molecule type" value="Genomic_DNA"/>
</dbReference>
<organism evidence="2 3">
    <name type="scientific">Galemys pyrenaicus</name>
    <name type="common">Iberian desman</name>
    <name type="synonym">Pyrenean desman</name>
    <dbReference type="NCBI Taxonomy" id="202257"/>
    <lineage>
        <taxon>Eukaryota</taxon>
        <taxon>Metazoa</taxon>
        <taxon>Chordata</taxon>
        <taxon>Craniata</taxon>
        <taxon>Vertebrata</taxon>
        <taxon>Euteleostomi</taxon>
        <taxon>Mammalia</taxon>
        <taxon>Eutheria</taxon>
        <taxon>Laurasiatheria</taxon>
        <taxon>Eulipotyphla</taxon>
        <taxon>Talpidae</taxon>
        <taxon>Galemys</taxon>
    </lineage>
</organism>
<comment type="caution">
    <text evidence="2">The sequence shown here is derived from an EMBL/GenBank/DDBJ whole genome shotgun (WGS) entry which is preliminary data.</text>
</comment>
<comment type="cofactor">
    <cofactor evidence="1">
        <name>Zn(2+)</name>
        <dbReference type="ChEBI" id="CHEBI:29105"/>
    </cofactor>
</comment>
<sequence length="168" mass="18808">MGEAERDRSARRTLPGCPGSVHFDLFSRAATLFRVFAKEEVLRLNHYRQSAAVSGGASGRSYYTLTFSLTFPHSGDTCYLAYHYPYTYSALMHCHRCDVMMIVSVTCSSASSLLQTHLDILAKSVNRKQVYFRREVLCRTLGGNACPLVTITAMPESPGADHLEQFRE</sequence>
<keyword evidence="2" id="KW-0121">Carboxypeptidase</keyword>
<evidence type="ECO:0000313" key="2">
    <source>
        <dbReference type="EMBL" id="KAG8516306.1"/>
    </source>
</evidence>
<proteinExistence type="predicted"/>
<dbReference type="PANTHER" id="PTHR12756:SF5">
    <property type="entry name" value="CYTOSOLIC CARBOXYPEPTIDASE 4"/>
    <property type="match status" value="1"/>
</dbReference>
<accession>A0A8J6DPX5</accession>
<keyword evidence="2" id="KW-0645">Protease</keyword>
<dbReference type="GO" id="GO:0004180">
    <property type="term" value="F:carboxypeptidase activity"/>
    <property type="evidence" value="ECO:0007669"/>
    <property type="project" value="UniProtKB-KW"/>
</dbReference>
<dbReference type="OrthoDB" id="10253041at2759"/>
<keyword evidence="3" id="KW-1185">Reference proteome</keyword>
<dbReference type="Proteomes" id="UP000700334">
    <property type="component" value="Unassembled WGS sequence"/>
</dbReference>
<evidence type="ECO:0000313" key="3">
    <source>
        <dbReference type="Proteomes" id="UP000700334"/>
    </source>
</evidence>
<name>A0A8J6DPX5_GALPY</name>